<dbReference type="AlphaFoldDB" id="A0A0H2RA56"/>
<feature type="domain" description="DUF6589" evidence="2">
    <location>
        <begin position="385"/>
        <end position="797"/>
    </location>
</feature>
<proteinExistence type="predicted"/>
<dbReference type="Pfam" id="PF20231">
    <property type="entry name" value="DUF6589"/>
    <property type="match status" value="1"/>
</dbReference>
<evidence type="ECO:0000313" key="3">
    <source>
        <dbReference type="EMBL" id="KLO06378.1"/>
    </source>
</evidence>
<name>A0A0H2RA56_9AGAM</name>
<protein>
    <recommendedName>
        <fullName evidence="2">DUF6589 domain-containing protein</fullName>
    </recommendedName>
</protein>
<evidence type="ECO:0000256" key="1">
    <source>
        <dbReference type="SAM" id="MobiDB-lite"/>
    </source>
</evidence>
<feature type="region of interest" description="Disordered" evidence="1">
    <location>
        <begin position="1"/>
        <end position="97"/>
    </location>
</feature>
<dbReference type="OrthoDB" id="3251235at2759"/>
<evidence type="ECO:0000313" key="4">
    <source>
        <dbReference type="Proteomes" id="UP000053477"/>
    </source>
</evidence>
<feature type="compositionally biased region" description="Basic and acidic residues" evidence="1">
    <location>
        <begin position="77"/>
        <end position="87"/>
    </location>
</feature>
<dbReference type="InterPro" id="IPR046496">
    <property type="entry name" value="DUF6589"/>
</dbReference>
<organism evidence="3 4">
    <name type="scientific">Schizopora paradoxa</name>
    <dbReference type="NCBI Taxonomy" id="27342"/>
    <lineage>
        <taxon>Eukaryota</taxon>
        <taxon>Fungi</taxon>
        <taxon>Dikarya</taxon>
        <taxon>Basidiomycota</taxon>
        <taxon>Agaricomycotina</taxon>
        <taxon>Agaricomycetes</taxon>
        <taxon>Hymenochaetales</taxon>
        <taxon>Schizoporaceae</taxon>
        <taxon>Schizopora</taxon>
    </lineage>
</organism>
<dbReference type="Proteomes" id="UP000053477">
    <property type="component" value="Unassembled WGS sequence"/>
</dbReference>
<feature type="compositionally biased region" description="Basic and acidic residues" evidence="1">
    <location>
        <begin position="1"/>
        <end position="12"/>
    </location>
</feature>
<reference evidence="3 4" key="1">
    <citation type="submission" date="2015-04" db="EMBL/GenBank/DDBJ databases">
        <title>Complete genome sequence of Schizopora paradoxa KUC8140, a cosmopolitan wood degrader in East Asia.</title>
        <authorList>
            <consortium name="DOE Joint Genome Institute"/>
            <person name="Min B."/>
            <person name="Park H."/>
            <person name="Jang Y."/>
            <person name="Kim J.-J."/>
            <person name="Kim K.H."/>
            <person name="Pangilinan J."/>
            <person name="Lipzen A."/>
            <person name="Riley R."/>
            <person name="Grigoriev I.V."/>
            <person name="Spatafora J.W."/>
            <person name="Choi I.-G."/>
        </authorList>
    </citation>
    <scope>NUCLEOTIDE SEQUENCE [LARGE SCALE GENOMIC DNA]</scope>
    <source>
        <strain evidence="3 4">KUC8140</strain>
    </source>
</reference>
<feature type="region of interest" description="Disordered" evidence="1">
    <location>
        <begin position="855"/>
        <end position="876"/>
    </location>
</feature>
<feature type="compositionally biased region" description="Basic and acidic residues" evidence="1">
    <location>
        <begin position="855"/>
        <end position="864"/>
    </location>
</feature>
<evidence type="ECO:0000259" key="2">
    <source>
        <dbReference type="Pfam" id="PF20231"/>
    </source>
</evidence>
<feature type="compositionally biased region" description="Acidic residues" evidence="1">
    <location>
        <begin position="865"/>
        <end position="876"/>
    </location>
</feature>
<dbReference type="STRING" id="27342.A0A0H2RA56"/>
<feature type="compositionally biased region" description="Acidic residues" evidence="1">
    <location>
        <begin position="29"/>
        <end position="40"/>
    </location>
</feature>
<keyword evidence="4" id="KW-1185">Reference proteome</keyword>
<dbReference type="InParanoid" id="A0A0H2RA56"/>
<dbReference type="EMBL" id="KQ086212">
    <property type="protein sequence ID" value="KLO06378.1"/>
    <property type="molecule type" value="Genomic_DNA"/>
</dbReference>
<accession>A0A0H2RA56</accession>
<gene>
    <name evidence="3" type="ORF">SCHPADRAFT_946131</name>
</gene>
<sequence>MPPVTVEDHFSDNEVADADDNESIATATDFDDGDNLDDDADYHPGDDSDSSSSSGDESDMDKEFPEPHEDEEIQEDPEYRKQHEQTERLLQQLSDDPEGLDQKVVDILRYMEKKGINIAIFLDALSWGTTECASNRAIAQSRKLGILSRWYEPPRPVGSTNSRPHGARNAIRDVSQKCVSDLVEKELVSLYKLVYNKNKMMKETEVTRVHIKRLTKDMRNAAPILWKLLETIARTKLQEKRNIKKNPDNIITIVLSMLLYSQNQHCNLLQKIFGMYFKFRQLAIRGFDVLHTLGITMSSSWATKNLNMISDDNMNTIADYMQQLLVVLTYDNVNIHRKAFEQRIDHQTHFDSGAAGTAFVSTKRYPLSPEQVAATKAARAEGIEKPLGCLDIFELEEVASKALHPHIVNQILRTLLESPEFDFKTYPHKDSHLFEAPIPLHPLPIRRPGDIPLQFLLRTVHQEETSYEGNDKLIEEWLRQLKLTSPEERRKLGTERMIPLVGDQLTVDRLRGLYKFRAEDNCSIERIEHLLYLFGWFHLLMIFACSLHKQYYGSVGSRGLAHDFTLLNKKGISKTITKGPFHHHLDEAIHHRLDAHLRYSWMFTSGVSNLADLRQKTPAELVELAEWVYLEHASTLALDKITSQPEEEQDELRHQSVMWNRDSLHYVTLVRAVKTGDVGIMEAMLPHLLFRFVGGGNKKYSGEVIELLQMLHRELPLDVRDFVREECWLLNFQGKPDTHLPFDQAQEHNIKGIKGIDGGPHGGWGYLYKYTPAIRTIQSVNGHIEGDFGVLSRGKKHSSPSKEADIGKLMQSYQESKIYALNDSRKFKNDAPAGDVILSGALALQKNDFFKKWNEKRAFPRSTEESPEDEDSDNDD</sequence>